<evidence type="ECO:0000259" key="3">
    <source>
        <dbReference type="PROSITE" id="PS50893"/>
    </source>
</evidence>
<evidence type="ECO:0000313" key="5">
    <source>
        <dbReference type="Proteomes" id="UP001056610"/>
    </source>
</evidence>
<dbReference type="GO" id="GO:0005524">
    <property type="term" value="F:ATP binding"/>
    <property type="evidence" value="ECO:0007669"/>
    <property type="project" value="UniProtKB-KW"/>
</dbReference>
<dbReference type="RefSeq" id="WP_219066864.1">
    <property type="nucleotide sequence ID" value="NZ_CAJUXY010000012.1"/>
</dbReference>
<dbReference type="PROSITE" id="PS00211">
    <property type="entry name" value="ABC_TRANSPORTER_1"/>
    <property type="match status" value="1"/>
</dbReference>
<reference evidence="4" key="1">
    <citation type="submission" date="2022-05" db="EMBL/GenBank/DDBJ databases">
        <title>A methanotrophic Mycobacterium dominates a cave microbial ecosystem.</title>
        <authorList>
            <person name="Van Spanning R.J.M."/>
            <person name="Guan Q."/>
            <person name="Melkonian C."/>
            <person name="Gallant J."/>
            <person name="Polerecky L."/>
            <person name="Flot J.-F."/>
            <person name="Brandt B.W."/>
            <person name="Braster M."/>
            <person name="Iturbe Espinoza P."/>
            <person name="Aerts J."/>
            <person name="Meima-Franke M."/>
            <person name="Piersma S.R."/>
            <person name="Bunduc C."/>
            <person name="Ummels R."/>
            <person name="Pain A."/>
            <person name="Fleming E.J."/>
            <person name="van der Wel N."/>
            <person name="Gherman V.D."/>
            <person name="Sarbu S.M."/>
            <person name="Bodelier P.L.E."/>
            <person name="Bitter W."/>
        </authorList>
    </citation>
    <scope>NUCLEOTIDE SEQUENCE</scope>
    <source>
        <strain evidence="4">Sulfur Cave</strain>
    </source>
</reference>
<dbReference type="InterPro" id="IPR017871">
    <property type="entry name" value="ABC_transporter-like_CS"/>
</dbReference>
<evidence type="ECO:0000256" key="2">
    <source>
        <dbReference type="ARBA" id="ARBA00022448"/>
    </source>
</evidence>
<protein>
    <submittedName>
        <fullName evidence="4">ATP-binding cassette domain-containing protein</fullName>
    </submittedName>
</protein>
<keyword evidence="4" id="KW-0067">ATP-binding</keyword>
<dbReference type="PROSITE" id="PS50893">
    <property type="entry name" value="ABC_TRANSPORTER_2"/>
    <property type="match status" value="1"/>
</dbReference>
<dbReference type="Proteomes" id="UP001056610">
    <property type="component" value="Chromosome"/>
</dbReference>
<dbReference type="InterPro" id="IPR050153">
    <property type="entry name" value="Metal_Ion_Import_ABC"/>
</dbReference>
<dbReference type="Pfam" id="PF00005">
    <property type="entry name" value="ABC_tran"/>
    <property type="match status" value="1"/>
</dbReference>
<keyword evidence="2" id="KW-0813">Transport</keyword>
<evidence type="ECO:0000256" key="1">
    <source>
        <dbReference type="ARBA" id="ARBA00005417"/>
    </source>
</evidence>
<gene>
    <name evidence="4" type="ORF">M5I08_12555</name>
</gene>
<keyword evidence="5" id="KW-1185">Reference proteome</keyword>
<dbReference type="InterPro" id="IPR003593">
    <property type="entry name" value="AAA+_ATPase"/>
</dbReference>
<dbReference type="InterPro" id="IPR003439">
    <property type="entry name" value="ABC_transporter-like_ATP-bd"/>
</dbReference>
<organism evidence="4 5">
    <name type="scientific">Candidatus Mycobacterium methanotrophicum</name>
    <dbReference type="NCBI Taxonomy" id="2943498"/>
    <lineage>
        <taxon>Bacteria</taxon>
        <taxon>Bacillati</taxon>
        <taxon>Actinomycetota</taxon>
        <taxon>Actinomycetes</taxon>
        <taxon>Mycobacteriales</taxon>
        <taxon>Mycobacteriaceae</taxon>
        <taxon>Mycobacterium</taxon>
    </lineage>
</organism>
<evidence type="ECO:0000313" key="4">
    <source>
        <dbReference type="EMBL" id="UQX09294.1"/>
    </source>
</evidence>
<dbReference type="SMART" id="SM00382">
    <property type="entry name" value="AAA"/>
    <property type="match status" value="1"/>
</dbReference>
<keyword evidence="4" id="KW-0547">Nucleotide-binding</keyword>
<feature type="domain" description="ABC transporter" evidence="3">
    <location>
        <begin position="13"/>
        <end position="245"/>
    </location>
</feature>
<dbReference type="PANTHER" id="PTHR42734">
    <property type="entry name" value="METAL TRANSPORT SYSTEM ATP-BINDING PROTEIN TM_0124-RELATED"/>
    <property type="match status" value="1"/>
</dbReference>
<dbReference type="EMBL" id="CP097320">
    <property type="protein sequence ID" value="UQX09294.1"/>
    <property type="molecule type" value="Genomic_DNA"/>
</dbReference>
<sequence>MSRSEVHADPTALRFCDVSAVRGGRLIWSQASFEVPAGGIVAVIGANGSGKTTLLQMILGLIPVPSGQLRVFGRRPGADNRIGYVPQDYAASAGEAIRAADAVLLGLTGHHWGLRRITTAQRRQVRQTLDAVGAGGFANKRLATLSGGQRQRVAIAEALVDSPRMLILDEPLASLDLRSQREMVLLLSRLHGELGMTILVVAHDLNPLLPILDSAIYLLDKHAHHAPIADVVDDVLLTDLYGTPIRVTHTPHGELFMRSAL</sequence>
<dbReference type="PANTHER" id="PTHR42734:SF5">
    <property type="entry name" value="IRON TRANSPORT SYSTEM ATP-BINDING PROTEIN HI_0361-RELATED"/>
    <property type="match status" value="1"/>
</dbReference>
<comment type="similarity">
    <text evidence="1">Belongs to the ABC transporter superfamily.</text>
</comment>
<name>A0ABY4QHH0_9MYCO</name>
<accession>A0ABY4QHH0</accession>
<proteinExistence type="inferred from homology"/>